<dbReference type="InterPro" id="IPR049142">
    <property type="entry name" value="MS_channel_1st"/>
</dbReference>
<dbReference type="Proteomes" id="UP000218831">
    <property type="component" value="Unassembled WGS sequence"/>
</dbReference>
<dbReference type="Pfam" id="PF21088">
    <property type="entry name" value="MS_channel_1st"/>
    <property type="match status" value="1"/>
</dbReference>
<dbReference type="OrthoDB" id="9809206at2"/>
<feature type="compositionally biased region" description="Polar residues" evidence="7">
    <location>
        <begin position="297"/>
        <end position="306"/>
    </location>
</feature>
<evidence type="ECO:0000259" key="11">
    <source>
        <dbReference type="Pfam" id="PF21088"/>
    </source>
</evidence>
<feature type="transmembrane region" description="Helical" evidence="8">
    <location>
        <begin position="73"/>
        <end position="94"/>
    </location>
</feature>
<evidence type="ECO:0000259" key="10">
    <source>
        <dbReference type="Pfam" id="PF21082"/>
    </source>
</evidence>
<dbReference type="GO" id="GO:0008381">
    <property type="term" value="F:mechanosensitive monoatomic ion channel activity"/>
    <property type="evidence" value="ECO:0007669"/>
    <property type="project" value="UniProtKB-ARBA"/>
</dbReference>
<feature type="transmembrane region" description="Helical" evidence="8">
    <location>
        <begin position="31"/>
        <end position="52"/>
    </location>
</feature>
<keyword evidence="5 8" id="KW-1133">Transmembrane helix</keyword>
<evidence type="ECO:0000256" key="3">
    <source>
        <dbReference type="ARBA" id="ARBA00022475"/>
    </source>
</evidence>
<evidence type="ECO:0000256" key="2">
    <source>
        <dbReference type="ARBA" id="ARBA00008017"/>
    </source>
</evidence>
<sequence length="306" mass="34668">MSWEEFFSYIREVLNFQLFAISDVPVTTASILLFFLLLTFFIVVGIFARRAINRKIFRRFHIDEGTSYTLSRITQYIIITIGVLISFNFVGINLSSLTVIFGLLSVGIGFGLQNVTSNFISGLIILFERPISVGDRVVVNEIEGDVIEINIRSTMVRTVNNISIVVPNSEFVSKDVINYSHGDPTYRLDVDVGVSYDSDLDTVLKALNEVAANNSNVMRNPEPEVHLIEFGDSSWNMQLRSWIPNVKDYPKIRNELNQAIVRTFRKYNIVIPFPQRDLHMRSSVKLPIDSGEKNKKGSTTSSRDAT</sequence>
<evidence type="ECO:0000256" key="8">
    <source>
        <dbReference type="SAM" id="Phobius"/>
    </source>
</evidence>
<evidence type="ECO:0000256" key="5">
    <source>
        <dbReference type="ARBA" id="ARBA00022989"/>
    </source>
</evidence>
<dbReference type="InterPro" id="IPR011066">
    <property type="entry name" value="MscS_channel_C_sf"/>
</dbReference>
<accession>A0A2A2G6S9</accession>
<comment type="similarity">
    <text evidence="2">Belongs to the MscS (TC 1.A.23) family.</text>
</comment>
<dbReference type="InterPro" id="IPR011014">
    <property type="entry name" value="MscS_channel_TM-2"/>
</dbReference>
<dbReference type="Gene3D" id="1.10.287.1260">
    <property type="match status" value="1"/>
</dbReference>
<dbReference type="Gene3D" id="3.30.70.100">
    <property type="match status" value="1"/>
</dbReference>
<dbReference type="PANTHER" id="PTHR30347:SF1">
    <property type="entry name" value="MECHANOSENSITIVE CHANNEL MSCK"/>
    <property type="match status" value="1"/>
</dbReference>
<feature type="transmembrane region" description="Helical" evidence="8">
    <location>
        <begin position="100"/>
        <end position="127"/>
    </location>
</feature>
<evidence type="ECO:0000313" key="12">
    <source>
        <dbReference type="EMBL" id="PAU92714.1"/>
    </source>
</evidence>
<feature type="domain" description="Mechanosensitive ion channel MscS" evidence="9">
    <location>
        <begin position="114"/>
        <end position="181"/>
    </location>
</feature>
<proteinExistence type="inferred from homology"/>
<comment type="caution">
    <text evidence="12">The sequence shown here is derived from an EMBL/GenBank/DDBJ whole genome shotgun (WGS) entry which is preliminary data.</text>
</comment>
<evidence type="ECO:0000256" key="6">
    <source>
        <dbReference type="ARBA" id="ARBA00023136"/>
    </source>
</evidence>
<dbReference type="Gene3D" id="2.30.30.60">
    <property type="match status" value="1"/>
</dbReference>
<comment type="subcellular location">
    <subcellularLocation>
        <location evidence="1">Cell membrane</location>
        <topology evidence="1">Multi-pass membrane protein</topology>
    </subcellularLocation>
</comment>
<keyword evidence="6 8" id="KW-0472">Membrane</keyword>
<keyword evidence="3" id="KW-1003">Cell membrane</keyword>
<dbReference type="InterPro" id="IPR023408">
    <property type="entry name" value="MscS_beta-dom_sf"/>
</dbReference>
<dbReference type="Pfam" id="PF00924">
    <property type="entry name" value="MS_channel_2nd"/>
    <property type="match status" value="1"/>
</dbReference>
<feature type="domain" description="Mechanosensitive ion channel transmembrane helices 2/3" evidence="11">
    <location>
        <begin position="73"/>
        <end position="113"/>
    </location>
</feature>
<organism evidence="12 13">
    <name type="scientific">Fodinibius salipaludis</name>
    <dbReference type="NCBI Taxonomy" id="2032627"/>
    <lineage>
        <taxon>Bacteria</taxon>
        <taxon>Pseudomonadati</taxon>
        <taxon>Balneolota</taxon>
        <taxon>Balneolia</taxon>
        <taxon>Balneolales</taxon>
        <taxon>Balneolaceae</taxon>
        <taxon>Fodinibius</taxon>
    </lineage>
</organism>
<feature type="domain" description="Mechanosensitive ion channel MscS C-terminal" evidence="10">
    <location>
        <begin position="189"/>
        <end position="271"/>
    </location>
</feature>
<dbReference type="AlphaFoldDB" id="A0A2A2G6S9"/>
<gene>
    <name evidence="12" type="ORF">CK503_15225</name>
</gene>
<evidence type="ECO:0000256" key="7">
    <source>
        <dbReference type="SAM" id="MobiDB-lite"/>
    </source>
</evidence>
<dbReference type="InterPro" id="IPR052702">
    <property type="entry name" value="MscS-like_channel"/>
</dbReference>
<dbReference type="SUPFAM" id="SSF82689">
    <property type="entry name" value="Mechanosensitive channel protein MscS (YggB), C-terminal domain"/>
    <property type="match status" value="1"/>
</dbReference>
<name>A0A2A2G6S9_9BACT</name>
<evidence type="ECO:0000313" key="13">
    <source>
        <dbReference type="Proteomes" id="UP000218831"/>
    </source>
</evidence>
<dbReference type="GO" id="GO:0005886">
    <property type="term" value="C:plasma membrane"/>
    <property type="evidence" value="ECO:0007669"/>
    <property type="project" value="UniProtKB-SubCell"/>
</dbReference>
<protein>
    <submittedName>
        <fullName evidence="12">Mechanosensitive ion channel protein MscS</fullName>
    </submittedName>
</protein>
<dbReference type="InterPro" id="IPR049278">
    <property type="entry name" value="MS_channel_C"/>
</dbReference>
<evidence type="ECO:0000256" key="4">
    <source>
        <dbReference type="ARBA" id="ARBA00022692"/>
    </source>
</evidence>
<dbReference type="InterPro" id="IPR006685">
    <property type="entry name" value="MscS_channel_2nd"/>
</dbReference>
<evidence type="ECO:0000259" key="9">
    <source>
        <dbReference type="Pfam" id="PF00924"/>
    </source>
</evidence>
<reference evidence="12 13" key="1">
    <citation type="submission" date="2017-08" db="EMBL/GenBank/DDBJ databases">
        <title>Aliifodinibius alkalisoli sp. nov., isolated from saline alkaline soil.</title>
        <authorList>
            <person name="Liu D."/>
            <person name="Zhang G."/>
        </authorList>
    </citation>
    <scope>NUCLEOTIDE SEQUENCE [LARGE SCALE GENOMIC DNA]</scope>
    <source>
        <strain evidence="12 13">WN023</strain>
    </source>
</reference>
<feature type="region of interest" description="Disordered" evidence="7">
    <location>
        <begin position="282"/>
        <end position="306"/>
    </location>
</feature>
<dbReference type="PANTHER" id="PTHR30347">
    <property type="entry name" value="POTASSIUM CHANNEL RELATED"/>
    <property type="match status" value="1"/>
</dbReference>
<evidence type="ECO:0000256" key="1">
    <source>
        <dbReference type="ARBA" id="ARBA00004651"/>
    </source>
</evidence>
<dbReference type="Pfam" id="PF21082">
    <property type="entry name" value="MS_channel_3rd"/>
    <property type="match status" value="1"/>
</dbReference>
<keyword evidence="13" id="KW-1185">Reference proteome</keyword>
<dbReference type="EMBL" id="NSKE01000014">
    <property type="protein sequence ID" value="PAU92714.1"/>
    <property type="molecule type" value="Genomic_DNA"/>
</dbReference>
<dbReference type="SUPFAM" id="SSF82861">
    <property type="entry name" value="Mechanosensitive channel protein MscS (YggB), transmembrane region"/>
    <property type="match status" value="1"/>
</dbReference>
<dbReference type="SUPFAM" id="SSF50182">
    <property type="entry name" value="Sm-like ribonucleoproteins"/>
    <property type="match status" value="1"/>
</dbReference>
<keyword evidence="4 8" id="KW-0812">Transmembrane</keyword>
<dbReference type="InterPro" id="IPR010920">
    <property type="entry name" value="LSM_dom_sf"/>
</dbReference>
<dbReference type="RefSeq" id="WP_095607694.1">
    <property type="nucleotide sequence ID" value="NZ_NSKE01000014.1"/>
</dbReference>